<dbReference type="Proteomes" id="UP001208570">
    <property type="component" value="Unassembled WGS sequence"/>
</dbReference>
<dbReference type="CDD" id="cd00041">
    <property type="entry name" value="CUB"/>
    <property type="match status" value="1"/>
</dbReference>
<gene>
    <name evidence="6" type="ORF">LSH36_133g01009</name>
</gene>
<keyword evidence="4" id="KW-0472">Membrane</keyword>
<feature type="transmembrane region" description="Helical" evidence="4">
    <location>
        <begin position="429"/>
        <end position="451"/>
    </location>
</feature>
<evidence type="ECO:0000256" key="3">
    <source>
        <dbReference type="SAM" id="MobiDB-lite"/>
    </source>
</evidence>
<dbReference type="SUPFAM" id="SSF49854">
    <property type="entry name" value="Spermadhesin, CUB domain"/>
    <property type="match status" value="1"/>
</dbReference>
<dbReference type="Gene3D" id="2.60.120.740">
    <property type="match status" value="1"/>
</dbReference>
<evidence type="ECO:0000256" key="4">
    <source>
        <dbReference type="SAM" id="Phobius"/>
    </source>
</evidence>
<reference evidence="6" key="1">
    <citation type="journal article" date="2023" name="Mol. Biol. Evol.">
        <title>Third-Generation Sequencing Reveals the Adaptive Role of the Epigenome in Three Deep-Sea Polychaetes.</title>
        <authorList>
            <person name="Perez M."/>
            <person name="Aroh O."/>
            <person name="Sun Y."/>
            <person name="Lan Y."/>
            <person name="Juniper S.K."/>
            <person name="Young C.R."/>
            <person name="Angers B."/>
            <person name="Qian P.Y."/>
        </authorList>
    </citation>
    <scope>NUCLEOTIDE SEQUENCE</scope>
    <source>
        <strain evidence="6">P08H-3</strain>
    </source>
</reference>
<dbReference type="Pfam" id="PF00431">
    <property type="entry name" value="CUB"/>
    <property type="match status" value="1"/>
</dbReference>
<dbReference type="Gene3D" id="2.60.120.290">
    <property type="entry name" value="Spermadhesin, CUB domain"/>
    <property type="match status" value="1"/>
</dbReference>
<keyword evidence="1" id="KW-1015">Disulfide bond</keyword>
<protein>
    <recommendedName>
        <fullName evidence="5">CUB domain-containing protein</fullName>
    </recommendedName>
</protein>
<dbReference type="GO" id="GO:0030246">
    <property type="term" value="F:carbohydrate binding"/>
    <property type="evidence" value="ECO:0007669"/>
    <property type="project" value="InterPro"/>
</dbReference>
<accession>A0AAD9JVW8</accession>
<dbReference type="PANTHER" id="PTHR24255:SF31">
    <property type="entry name" value="CUBILIN-LIKE PROTEIN"/>
    <property type="match status" value="1"/>
</dbReference>
<dbReference type="GO" id="GO:0005615">
    <property type="term" value="C:extracellular space"/>
    <property type="evidence" value="ECO:0007669"/>
    <property type="project" value="TreeGrafter"/>
</dbReference>
<feature type="region of interest" description="Disordered" evidence="3">
    <location>
        <begin position="353"/>
        <end position="393"/>
    </location>
</feature>
<dbReference type="CDD" id="cd22823">
    <property type="entry name" value="Gal_Rha_Lectin"/>
    <property type="match status" value="1"/>
</dbReference>
<dbReference type="InterPro" id="IPR035914">
    <property type="entry name" value="Sperma_CUB_dom_sf"/>
</dbReference>
<feature type="domain" description="CUB" evidence="5">
    <location>
        <begin position="177"/>
        <end position="288"/>
    </location>
</feature>
<dbReference type="AlphaFoldDB" id="A0AAD9JVW8"/>
<dbReference type="InterPro" id="IPR000922">
    <property type="entry name" value="Lectin_gal-bd_dom"/>
</dbReference>
<dbReference type="PANTHER" id="PTHR24255">
    <property type="entry name" value="COMPLEMENT COMPONENT 1, S SUBCOMPONENT-RELATED"/>
    <property type="match status" value="1"/>
</dbReference>
<dbReference type="GO" id="GO:0004252">
    <property type="term" value="F:serine-type endopeptidase activity"/>
    <property type="evidence" value="ECO:0007669"/>
    <property type="project" value="TreeGrafter"/>
</dbReference>
<evidence type="ECO:0000259" key="5">
    <source>
        <dbReference type="PROSITE" id="PS01180"/>
    </source>
</evidence>
<evidence type="ECO:0000313" key="7">
    <source>
        <dbReference type="Proteomes" id="UP001208570"/>
    </source>
</evidence>
<keyword evidence="4" id="KW-0812">Transmembrane</keyword>
<feature type="compositionally biased region" description="Basic and acidic residues" evidence="3">
    <location>
        <begin position="381"/>
        <end position="393"/>
    </location>
</feature>
<comment type="caution">
    <text evidence="2">Lacks conserved residue(s) required for the propagation of feature annotation.</text>
</comment>
<evidence type="ECO:0000313" key="6">
    <source>
        <dbReference type="EMBL" id="KAK2160429.1"/>
    </source>
</evidence>
<dbReference type="PROSITE" id="PS01180">
    <property type="entry name" value="CUB"/>
    <property type="match status" value="1"/>
</dbReference>
<evidence type="ECO:0000256" key="1">
    <source>
        <dbReference type="ARBA" id="ARBA00023157"/>
    </source>
</evidence>
<name>A0AAD9JVW8_9ANNE</name>
<proteinExistence type="predicted"/>
<feature type="compositionally biased region" description="Polar residues" evidence="3">
    <location>
        <begin position="298"/>
        <end position="308"/>
    </location>
</feature>
<feature type="region of interest" description="Disordered" evidence="3">
    <location>
        <begin position="298"/>
        <end position="335"/>
    </location>
</feature>
<organism evidence="6 7">
    <name type="scientific">Paralvinella palmiformis</name>
    <dbReference type="NCBI Taxonomy" id="53620"/>
    <lineage>
        <taxon>Eukaryota</taxon>
        <taxon>Metazoa</taxon>
        <taxon>Spiralia</taxon>
        <taxon>Lophotrochozoa</taxon>
        <taxon>Annelida</taxon>
        <taxon>Polychaeta</taxon>
        <taxon>Sedentaria</taxon>
        <taxon>Canalipalpata</taxon>
        <taxon>Terebellida</taxon>
        <taxon>Terebelliformia</taxon>
        <taxon>Alvinellidae</taxon>
        <taxon>Paralvinella</taxon>
    </lineage>
</organism>
<comment type="caution">
    <text evidence="6">The sequence shown here is derived from an EMBL/GenBank/DDBJ whole genome shotgun (WGS) entry which is preliminary data.</text>
</comment>
<keyword evidence="4" id="KW-1133">Transmembrane helix</keyword>
<dbReference type="SMART" id="SM00042">
    <property type="entry name" value="CUB"/>
    <property type="match status" value="1"/>
</dbReference>
<dbReference type="InterPro" id="IPR000859">
    <property type="entry name" value="CUB_dom"/>
</dbReference>
<evidence type="ECO:0000256" key="2">
    <source>
        <dbReference type="PROSITE-ProRule" id="PRU00059"/>
    </source>
</evidence>
<sequence>MAIVRLTRDDFHGYLYIVSSVSFHQRGSPPYNYRRHRSVSVASSLDGQAVAGYMARLVDRRRSSRSTENVDDFPPTNTGSQCFHVKGIPTLQLRCPGAQLIRVQQCFFGAPPNNKTCRYMENENHCIQLTDMTENCMGRYMCSVYVSNPFLSICRKYATYMQVNYTCVPKPKIYNMCQEHTITTRHGYLSTPNYPDANYTANQHCRCRLQTKDKGILLQLLDFSINHTERGRCNTDYLKITDWGNKCGYISPKRLPERLTFNRHGVDLEFVSDSQYQARGMWLEFNGSQGGKVKLTCTSDDTSLSNRPEYNPDDGSLGSPDPLSEVDDSGQFVNRDDRMTMIEDDIMETDDVVTKPDDGIRFPDPTDVAGWRPPQTATTRGMKEKNDDKAEHQNEINSKSGLDVFDPYDIGDEMTDDQFRYNKVDEVQIITGVVVGVLILIAVIIIIVLVFRRKIKDKYAHTKYVDYMGHPNVYAAKRMRYDALGYGVSWVRVVFLQPPSS</sequence>
<dbReference type="Pfam" id="PF02140">
    <property type="entry name" value="SUEL_Lectin"/>
    <property type="match status" value="1"/>
</dbReference>
<dbReference type="EMBL" id="JAODUP010000133">
    <property type="protein sequence ID" value="KAK2160429.1"/>
    <property type="molecule type" value="Genomic_DNA"/>
</dbReference>
<keyword evidence="7" id="KW-1185">Reference proteome</keyword>
<dbReference type="InterPro" id="IPR043159">
    <property type="entry name" value="Lectin_gal-bd_sf"/>
</dbReference>